<comment type="caution">
    <text evidence="2">The sequence shown here is derived from an EMBL/GenBank/DDBJ whole genome shotgun (WGS) entry which is preliminary data.</text>
</comment>
<reference evidence="2" key="1">
    <citation type="journal article" date="2022" name="Int. J. Mol. Sci.">
        <title>Draft Genome of Tanacetum Coccineum: Genomic Comparison of Closely Related Tanacetum-Family Plants.</title>
        <authorList>
            <person name="Yamashiro T."/>
            <person name="Shiraishi A."/>
            <person name="Nakayama K."/>
            <person name="Satake H."/>
        </authorList>
    </citation>
    <scope>NUCLEOTIDE SEQUENCE</scope>
</reference>
<keyword evidence="3" id="KW-1185">Reference proteome</keyword>
<sequence>MIKPGFLDSGGGAKKKKSNDSDSSDKVNNVTDVSTPAVMDLLKQAVEFPSLDTLNGKLVDGPTLDSHKPGNNSPCVSNLYANVIGKPGRKSMNFHTLFTPGGNGVDVVVPMESIRAISERFANTTYGFFLGKRVAYPVVANYVRNNLEFIKDGLSAIATKLGDVELKDNIVMAMPKLNGEGLYTCNIHVDYVWKPPRYACCKVFGHFQEKCLKNIGACETKNLKKLSQTPRGVSVGQKVGFKPAKQVYQPVSKKPTTNTSGPKKKNMEPTKEIIDGKVTLVDDEGKPLEKVESSGDYNSEDEVASVDNEMASFLARKDGYGTNSPLEKWKEYYENDDYDYDPYDDDMYKGQEFPDKIKSICDNLDIKVRSLIMEYLVKISKKERILELKRRHLKIIVLTSYTPYQGRYDVLVLKDFKMILRVTTAQVVYGDDVDGRCGVVVGDGPETAGGEEETDLSGGE</sequence>
<feature type="region of interest" description="Disordered" evidence="1">
    <location>
        <begin position="1"/>
        <end position="30"/>
    </location>
</feature>
<accession>A0ABQ5CV49</accession>
<reference evidence="2" key="2">
    <citation type="submission" date="2022-01" db="EMBL/GenBank/DDBJ databases">
        <authorList>
            <person name="Yamashiro T."/>
            <person name="Shiraishi A."/>
            <person name="Satake H."/>
            <person name="Nakayama K."/>
        </authorList>
    </citation>
    <scope>NUCLEOTIDE SEQUENCE</scope>
</reference>
<evidence type="ECO:0000313" key="2">
    <source>
        <dbReference type="EMBL" id="GJT30930.1"/>
    </source>
</evidence>
<protein>
    <recommendedName>
        <fullName evidence="4">Zinc knuckle CX2CX4HX4C</fullName>
    </recommendedName>
</protein>
<dbReference type="EMBL" id="BQNB010014664">
    <property type="protein sequence ID" value="GJT30930.1"/>
    <property type="molecule type" value="Genomic_DNA"/>
</dbReference>
<organism evidence="2 3">
    <name type="scientific">Tanacetum coccineum</name>
    <dbReference type="NCBI Taxonomy" id="301880"/>
    <lineage>
        <taxon>Eukaryota</taxon>
        <taxon>Viridiplantae</taxon>
        <taxon>Streptophyta</taxon>
        <taxon>Embryophyta</taxon>
        <taxon>Tracheophyta</taxon>
        <taxon>Spermatophyta</taxon>
        <taxon>Magnoliopsida</taxon>
        <taxon>eudicotyledons</taxon>
        <taxon>Gunneridae</taxon>
        <taxon>Pentapetalae</taxon>
        <taxon>asterids</taxon>
        <taxon>campanulids</taxon>
        <taxon>Asterales</taxon>
        <taxon>Asteraceae</taxon>
        <taxon>Asteroideae</taxon>
        <taxon>Anthemideae</taxon>
        <taxon>Anthemidinae</taxon>
        <taxon>Tanacetum</taxon>
    </lineage>
</organism>
<gene>
    <name evidence="2" type="ORF">Tco_0911205</name>
</gene>
<evidence type="ECO:0000256" key="1">
    <source>
        <dbReference type="SAM" id="MobiDB-lite"/>
    </source>
</evidence>
<dbReference type="Proteomes" id="UP001151760">
    <property type="component" value="Unassembled WGS sequence"/>
</dbReference>
<evidence type="ECO:0008006" key="4">
    <source>
        <dbReference type="Google" id="ProtNLM"/>
    </source>
</evidence>
<evidence type="ECO:0000313" key="3">
    <source>
        <dbReference type="Proteomes" id="UP001151760"/>
    </source>
</evidence>
<proteinExistence type="predicted"/>
<name>A0ABQ5CV49_9ASTR</name>